<dbReference type="Proteomes" id="UP001159363">
    <property type="component" value="Chromosome 12"/>
</dbReference>
<organism evidence="2 3">
    <name type="scientific">Dryococelus australis</name>
    <dbReference type="NCBI Taxonomy" id="614101"/>
    <lineage>
        <taxon>Eukaryota</taxon>
        <taxon>Metazoa</taxon>
        <taxon>Ecdysozoa</taxon>
        <taxon>Arthropoda</taxon>
        <taxon>Hexapoda</taxon>
        <taxon>Insecta</taxon>
        <taxon>Pterygota</taxon>
        <taxon>Neoptera</taxon>
        <taxon>Polyneoptera</taxon>
        <taxon>Phasmatodea</taxon>
        <taxon>Verophasmatodea</taxon>
        <taxon>Anareolatae</taxon>
        <taxon>Phasmatidae</taxon>
        <taxon>Eurycanthinae</taxon>
        <taxon>Dryococelus</taxon>
    </lineage>
</organism>
<keyword evidence="3" id="KW-1185">Reference proteome</keyword>
<reference evidence="2 3" key="1">
    <citation type="submission" date="2023-02" db="EMBL/GenBank/DDBJ databases">
        <title>LHISI_Scaffold_Assembly.</title>
        <authorList>
            <person name="Stuart O.P."/>
            <person name="Cleave R."/>
            <person name="Magrath M.J.L."/>
            <person name="Mikheyev A.S."/>
        </authorList>
    </citation>
    <scope>NUCLEOTIDE SEQUENCE [LARGE SCALE GENOMIC DNA]</scope>
    <source>
        <strain evidence="2">Daus_M_001</strain>
        <tissue evidence="2">Leg muscle</tissue>
    </source>
</reference>
<gene>
    <name evidence="2" type="ORF">PR048_028969</name>
</gene>
<feature type="compositionally biased region" description="Low complexity" evidence="1">
    <location>
        <begin position="430"/>
        <end position="443"/>
    </location>
</feature>
<dbReference type="EMBL" id="JARBHB010000013">
    <property type="protein sequence ID" value="KAJ8869958.1"/>
    <property type="molecule type" value="Genomic_DNA"/>
</dbReference>
<sequence>MPKSFKYCNCMCTEIDYDHLHPPCLIEVRLPPYLGQPMRVIEVNMVLCRDGGREKREIPEKTRRQAASSCTIPTCESPVTQPGIEPVGGERANRSATAAPVFISVYPVLLPSEDRKGDSNTRTTCLVASTHKALGVQSPHQQLASVRLFSDTLSFFVVTLKRTDNFVHCVVAEQLACTPPTKAIRVQSPAGSLRIFAYGDRAGRCCCSAGFLGDLPFPPPFHSGASPYSPQSTSSALKTSMLRAVQIFSLIVHSCIASSCYFDTQTVNMSARFYCQHKKRLSKPLAWNAATLIDWLSRLERSSASRQREPGSIPGGVAPGFLHLGIVPDDAIGRRVFSGIPRFPHPFFPALLNTHLATTSSALKTSRSLHSLSQYQIAIRGLRLIQTEREKKLSARLEAFQGEGFTGMRSAKEKSGQPASVVARGGGPRGASWSGESGSAASGRDPAFGAGSVDIATARGNSALPPSTAHAPLPTAHSAYLLLELRYKTSRTLETHFLSTLKWPKTAFSKRPISKYTLEVHTKLLKGFALNLPTDFPPIK</sequence>
<evidence type="ECO:0000256" key="1">
    <source>
        <dbReference type="SAM" id="MobiDB-lite"/>
    </source>
</evidence>
<proteinExistence type="predicted"/>
<name>A0ABQ9GCG6_9NEOP</name>
<accession>A0ABQ9GCG6</accession>
<evidence type="ECO:0000313" key="3">
    <source>
        <dbReference type="Proteomes" id="UP001159363"/>
    </source>
</evidence>
<evidence type="ECO:0000313" key="2">
    <source>
        <dbReference type="EMBL" id="KAJ8869958.1"/>
    </source>
</evidence>
<feature type="region of interest" description="Disordered" evidence="1">
    <location>
        <begin position="408"/>
        <end position="445"/>
    </location>
</feature>
<protein>
    <submittedName>
        <fullName evidence="2">Uncharacterized protein</fullName>
    </submittedName>
</protein>
<comment type="caution">
    <text evidence="2">The sequence shown here is derived from an EMBL/GenBank/DDBJ whole genome shotgun (WGS) entry which is preliminary data.</text>
</comment>